<sequence>MHSRATGSVKAVVLWSDASCQAALFVRSAIMRHLGDATFLTVFEFCEEGPVHLDWVKRTVAEYCELDDVFQPDFLKAVLFYHTCEEELIITNEAIAFLHEQGATIITTHQAVDNERKICPGPYHYLAGSLRSVWKLYEDTHDTFLQATILDRSGEPYKIRTAGSTPQTLTIAVPTRIESKNSSIRAPGHSLKGWRIAVKDNFQIQHLRTSACNRAYYELYPPAQETAACIRRLRIVGATVVGTTKLASFAATEEPMECIDWPAPFNPRADGYQSPAGSSSGSGAAVAAYSWLDITVGSDTSGSGRRPGHWNGCFAMRPSHGYLSHEGLLSSFPRFDVPTLFGRELQKCRTFVAAWYGEQLPDQRHEGSGPVSVVYATDYMNMIGDGKQLELIKAFVDDLEKTLGIKHEQVSFEEAWQANPPSEANGESLSVYMKDVSRDSFFYEDYHNFDAFRSDYRNQFGRDAYISPPVRWQWELSSHITAEAHTEAMHRLEVYKDWFEEVVMKLGNETTLVLIPIEKIAPRYRDEMPTSHFNPVGVPNLFLSPILKAPELTVPIGEVPFNSKVSGNEEKLPVAVSIIGPPGQDIHLIDLIAKVLRASGRPDHVLPGRELFPGTETEK</sequence>
<organism evidence="3 4">
    <name type="scientific">Byssothecium circinans</name>
    <dbReference type="NCBI Taxonomy" id="147558"/>
    <lineage>
        <taxon>Eukaryota</taxon>
        <taxon>Fungi</taxon>
        <taxon>Dikarya</taxon>
        <taxon>Ascomycota</taxon>
        <taxon>Pezizomycotina</taxon>
        <taxon>Dothideomycetes</taxon>
        <taxon>Pleosporomycetidae</taxon>
        <taxon>Pleosporales</taxon>
        <taxon>Massarineae</taxon>
        <taxon>Massarinaceae</taxon>
        <taxon>Byssothecium</taxon>
    </lineage>
</organism>
<feature type="domain" description="Amidase" evidence="1">
    <location>
        <begin position="185"/>
        <end position="587"/>
    </location>
</feature>
<proteinExistence type="predicted"/>
<dbReference type="EMBL" id="ML976977">
    <property type="protein sequence ID" value="KAF1963565.1"/>
    <property type="molecule type" value="Genomic_DNA"/>
</dbReference>
<dbReference type="Pfam" id="PF26053">
    <property type="entry name" value="DUF8016"/>
    <property type="match status" value="1"/>
</dbReference>
<dbReference type="PANTHER" id="PTHR46310:SF7">
    <property type="entry name" value="AMIDASE 1"/>
    <property type="match status" value="1"/>
</dbReference>
<dbReference type="InterPro" id="IPR023631">
    <property type="entry name" value="Amidase_dom"/>
</dbReference>
<gene>
    <name evidence="3" type="ORF">CC80DRAFT_530399</name>
</gene>
<accession>A0A6A5UF74</accession>
<keyword evidence="4" id="KW-1185">Reference proteome</keyword>
<dbReference type="Proteomes" id="UP000800035">
    <property type="component" value="Unassembled WGS sequence"/>
</dbReference>
<feature type="domain" description="Scytalone dehydratase-like protein Arp1 N-terminal" evidence="2">
    <location>
        <begin position="39"/>
        <end position="113"/>
    </location>
</feature>
<protein>
    <submittedName>
        <fullName evidence="3">Amidase signature enzyme</fullName>
    </submittedName>
</protein>
<dbReference type="Gene3D" id="3.90.1300.10">
    <property type="entry name" value="Amidase signature (AS) domain"/>
    <property type="match status" value="1"/>
</dbReference>
<dbReference type="AlphaFoldDB" id="A0A6A5UF74"/>
<dbReference type="InterPro" id="IPR036928">
    <property type="entry name" value="AS_sf"/>
</dbReference>
<dbReference type="SUPFAM" id="SSF75304">
    <property type="entry name" value="Amidase signature (AS) enzymes"/>
    <property type="match status" value="1"/>
</dbReference>
<dbReference type="OrthoDB" id="5423360at2759"/>
<dbReference type="InterPro" id="IPR058329">
    <property type="entry name" value="Arp1_N"/>
</dbReference>
<reference evidence="3" key="1">
    <citation type="journal article" date="2020" name="Stud. Mycol.">
        <title>101 Dothideomycetes genomes: a test case for predicting lifestyles and emergence of pathogens.</title>
        <authorList>
            <person name="Haridas S."/>
            <person name="Albert R."/>
            <person name="Binder M."/>
            <person name="Bloem J."/>
            <person name="Labutti K."/>
            <person name="Salamov A."/>
            <person name="Andreopoulos B."/>
            <person name="Baker S."/>
            <person name="Barry K."/>
            <person name="Bills G."/>
            <person name="Bluhm B."/>
            <person name="Cannon C."/>
            <person name="Castanera R."/>
            <person name="Culley D."/>
            <person name="Daum C."/>
            <person name="Ezra D."/>
            <person name="Gonzalez J."/>
            <person name="Henrissat B."/>
            <person name="Kuo A."/>
            <person name="Liang C."/>
            <person name="Lipzen A."/>
            <person name="Lutzoni F."/>
            <person name="Magnuson J."/>
            <person name="Mondo S."/>
            <person name="Nolan M."/>
            <person name="Ohm R."/>
            <person name="Pangilinan J."/>
            <person name="Park H.-J."/>
            <person name="Ramirez L."/>
            <person name="Alfaro M."/>
            <person name="Sun H."/>
            <person name="Tritt A."/>
            <person name="Yoshinaga Y."/>
            <person name="Zwiers L.-H."/>
            <person name="Turgeon B."/>
            <person name="Goodwin S."/>
            <person name="Spatafora J."/>
            <person name="Crous P."/>
            <person name="Grigoriev I."/>
        </authorList>
    </citation>
    <scope>NUCLEOTIDE SEQUENCE</scope>
    <source>
        <strain evidence="3">CBS 675.92</strain>
    </source>
</reference>
<evidence type="ECO:0000313" key="4">
    <source>
        <dbReference type="Proteomes" id="UP000800035"/>
    </source>
</evidence>
<name>A0A6A5UF74_9PLEO</name>
<evidence type="ECO:0000259" key="2">
    <source>
        <dbReference type="Pfam" id="PF26053"/>
    </source>
</evidence>
<dbReference type="PANTHER" id="PTHR46310">
    <property type="entry name" value="AMIDASE 1"/>
    <property type="match status" value="1"/>
</dbReference>
<evidence type="ECO:0000259" key="1">
    <source>
        <dbReference type="Pfam" id="PF01425"/>
    </source>
</evidence>
<dbReference type="Pfam" id="PF01425">
    <property type="entry name" value="Amidase"/>
    <property type="match status" value="1"/>
</dbReference>
<evidence type="ECO:0000313" key="3">
    <source>
        <dbReference type="EMBL" id="KAF1963565.1"/>
    </source>
</evidence>